<evidence type="ECO:0000256" key="1">
    <source>
        <dbReference type="SAM" id="MobiDB-lite"/>
    </source>
</evidence>
<protein>
    <recommendedName>
        <fullName evidence="4">Homeobox domain-containing protein</fullName>
    </recommendedName>
</protein>
<dbReference type="Proteomes" id="UP000734854">
    <property type="component" value="Unassembled WGS sequence"/>
</dbReference>
<accession>A0A8J5KP71</accession>
<keyword evidence="3" id="KW-1185">Reference proteome</keyword>
<reference evidence="2 3" key="1">
    <citation type="submission" date="2020-08" db="EMBL/GenBank/DDBJ databases">
        <title>Plant Genome Project.</title>
        <authorList>
            <person name="Zhang R.-G."/>
        </authorList>
    </citation>
    <scope>NUCLEOTIDE SEQUENCE [LARGE SCALE GENOMIC DNA]</scope>
    <source>
        <tissue evidence="2">Rhizome</tissue>
    </source>
</reference>
<organism evidence="2 3">
    <name type="scientific">Zingiber officinale</name>
    <name type="common">Ginger</name>
    <name type="synonym">Amomum zingiber</name>
    <dbReference type="NCBI Taxonomy" id="94328"/>
    <lineage>
        <taxon>Eukaryota</taxon>
        <taxon>Viridiplantae</taxon>
        <taxon>Streptophyta</taxon>
        <taxon>Embryophyta</taxon>
        <taxon>Tracheophyta</taxon>
        <taxon>Spermatophyta</taxon>
        <taxon>Magnoliopsida</taxon>
        <taxon>Liliopsida</taxon>
        <taxon>Zingiberales</taxon>
        <taxon>Zingiberaceae</taxon>
        <taxon>Zingiber</taxon>
    </lineage>
</organism>
<comment type="caution">
    <text evidence="2">The sequence shown here is derived from an EMBL/GenBank/DDBJ whole genome shotgun (WGS) entry which is preliminary data.</text>
</comment>
<feature type="compositionally biased region" description="Basic and acidic residues" evidence="1">
    <location>
        <begin position="196"/>
        <end position="209"/>
    </location>
</feature>
<evidence type="ECO:0008006" key="4">
    <source>
        <dbReference type="Google" id="ProtNLM"/>
    </source>
</evidence>
<dbReference type="AlphaFoldDB" id="A0A8J5KP71"/>
<feature type="compositionally biased region" description="Acidic residues" evidence="1">
    <location>
        <begin position="181"/>
        <end position="190"/>
    </location>
</feature>
<feature type="region of interest" description="Disordered" evidence="1">
    <location>
        <begin position="163"/>
        <end position="224"/>
    </location>
</feature>
<sequence>MASGRACLASGSLCLASGGPLPGRGVAARCQAMAGRRMATAPSSVSLFFQPNLFPFMEEEEECNTRLALGIGGYGLKNNARNSTSALHFDALFPIQFKEEQEELDEGTSGKETSNCSSERHSAGARKKLKLTREQVMLLEESFSEHSTLNTIVEIIAEAKAGTGRAAGHSTASSGGVVSEPESEDEDEADGGGLRVLEEELREAERGEPEVEEGADAADEVDDDDRVGVFFV</sequence>
<proteinExistence type="predicted"/>
<evidence type="ECO:0000313" key="2">
    <source>
        <dbReference type="EMBL" id="KAG6485674.1"/>
    </source>
</evidence>
<feature type="region of interest" description="Disordered" evidence="1">
    <location>
        <begin position="101"/>
        <end position="126"/>
    </location>
</feature>
<feature type="compositionally biased region" description="Acidic residues" evidence="1">
    <location>
        <begin position="210"/>
        <end position="224"/>
    </location>
</feature>
<evidence type="ECO:0000313" key="3">
    <source>
        <dbReference type="Proteomes" id="UP000734854"/>
    </source>
</evidence>
<gene>
    <name evidence="2" type="ORF">ZIOFF_054237</name>
</gene>
<name>A0A8J5KP71_ZINOF</name>
<dbReference type="EMBL" id="JACMSC010000015">
    <property type="protein sequence ID" value="KAG6485674.1"/>
    <property type="molecule type" value="Genomic_DNA"/>
</dbReference>